<evidence type="ECO:0000313" key="11">
    <source>
        <dbReference type="EMBL" id="CAA9384003.1"/>
    </source>
</evidence>
<evidence type="ECO:0000259" key="10">
    <source>
        <dbReference type="Pfam" id="PF16916"/>
    </source>
</evidence>
<feature type="transmembrane region" description="Helical" evidence="8">
    <location>
        <begin position="55"/>
        <end position="73"/>
    </location>
</feature>
<evidence type="ECO:0000256" key="2">
    <source>
        <dbReference type="ARBA" id="ARBA00008873"/>
    </source>
</evidence>
<evidence type="ECO:0000256" key="4">
    <source>
        <dbReference type="ARBA" id="ARBA00022692"/>
    </source>
</evidence>
<proteinExistence type="inferred from homology"/>
<dbReference type="InterPro" id="IPR058533">
    <property type="entry name" value="Cation_efflux_TM"/>
</dbReference>
<keyword evidence="3" id="KW-0813">Transport</keyword>
<keyword evidence="4 8" id="KW-0812">Transmembrane</keyword>
<dbReference type="InterPro" id="IPR050681">
    <property type="entry name" value="CDF/SLC30A"/>
</dbReference>
<evidence type="ECO:0000256" key="6">
    <source>
        <dbReference type="ARBA" id="ARBA00023065"/>
    </source>
</evidence>
<dbReference type="InterPro" id="IPR027470">
    <property type="entry name" value="Cation_efflux_CTD"/>
</dbReference>
<dbReference type="InterPro" id="IPR027469">
    <property type="entry name" value="Cation_efflux_TMD_sf"/>
</dbReference>
<dbReference type="Pfam" id="PF16916">
    <property type="entry name" value="ZT_dimer"/>
    <property type="match status" value="1"/>
</dbReference>
<feature type="transmembrane region" description="Helical" evidence="8">
    <location>
        <begin position="85"/>
        <end position="104"/>
    </location>
</feature>
<evidence type="ECO:0000256" key="3">
    <source>
        <dbReference type="ARBA" id="ARBA00022448"/>
    </source>
</evidence>
<comment type="similarity">
    <text evidence="2">Belongs to the cation diffusion facilitator (CDF) transporter (TC 2.A.4) family. SLC30A subfamily.</text>
</comment>
<feature type="transmembrane region" description="Helical" evidence="8">
    <location>
        <begin position="151"/>
        <end position="177"/>
    </location>
</feature>
<name>A0A6J4NFZ3_9ACTN</name>
<dbReference type="InterPro" id="IPR036837">
    <property type="entry name" value="Cation_efflux_CTD_sf"/>
</dbReference>
<keyword evidence="7 8" id="KW-0472">Membrane</keyword>
<dbReference type="SUPFAM" id="SSF160240">
    <property type="entry name" value="Cation efflux protein cytoplasmic domain-like"/>
    <property type="match status" value="1"/>
</dbReference>
<dbReference type="InterPro" id="IPR002524">
    <property type="entry name" value="Cation_efflux"/>
</dbReference>
<dbReference type="GO" id="GO:0005886">
    <property type="term" value="C:plasma membrane"/>
    <property type="evidence" value="ECO:0007669"/>
    <property type="project" value="TreeGrafter"/>
</dbReference>
<evidence type="ECO:0000256" key="8">
    <source>
        <dbReference type="SAM" id="Phobius"/>
    </source>
</evidence>
<dbReference type="NCBIfam" id="TIGR01297">
    <property type="entry name" value="CDF"/>
    <property type="match status" value="1"/>
</dbReference>
<gene>
    <name evidence="11" type="ORF">AVDCRST_MAG35-19</name>
</gene>
<keyword evidence="6" id="KW-0406">Ion transport</keyword>
<evidence type="ECO:0000256" key="7">
    <source>
        <dbReference type="ARBA" id="ARBA00023136"/>
    </source>
</evidence>
<dbReference type="EMBL" id="CADCUY010000006">
    <property type="protein sequence ID" value="CAA9384003.1"/>
    <property type="molecule type" value="Genomic_DNA"/>
</dbReference>
<feature type="transmembrane region" description="Helical" evidence="8">
    <location>
        <begin position="116"/>
        <end position="139"/>
    </location>
</feature>
<dbReference type="Gene3D" id="1.20.1510.10">
    <property type="entry name" value="Cation efflux protein transmembrane domain"/>
    <property type="match status" value="1"/>
</dbReference>
<dbReference type="Pfam" id="PF01545">
    <property type="entry name" value="Cation_efflux"/>
    <property type="match status" value="1"/>
</dbReference>
<feature type="domain" description="Cation efflux protein transmembrane" evidence="9">
    <location>
        <begin position="19"/>
        <end position="209"/>
    </location>
</feature>
<dbReference type="PANTHER" id="PTHR11562">
    <property type="entry name" value="CATION EFFLUX PROTEIN/ ZINC TRANSPORTER"/>
    <property type="match status" value="1"/>
</dbReference>
<reference evidence="11" key="1">
    <citation type="submission" date="2020-02" db="EMBL/GenBank/DDBJ databases">
        <authorList>
            <person name="Meier V. D."/>
        </authorList>
    </citation>
    <scope>NUCLEOTIDE SEQUENCE</scope>
    <source>
        <strain evidence="11">AVDCRST_MAG35</strain>
    </source>
</reference>
<evidence type="ECO:0000256" key="1">
    <source>
        <dbReference type="ARBA" id="ARBA00004141"/>
    </source>
</evidence>
<keyword evidence="5 8" id="KW-1133">Transmembrane helix</keyword>
<evidence type="ECO:0000256" key="5">
    <source>
        <dbReference type="ARBA" id="ARBA00022989"/>
    </source>
</evidence>
<feature type="transmembrane region" description="Helical" evidence="8">
    <location>
        <begin position="21"/>
        <end position="43"/>
    </location>
</feature>
<feature type="transmembrane region" description="Helical" evidence="8">
    <location>
        <begin position="183"/>
        <end position="201"/>
    </location>
</feature>
<dbReference type="SUPFAM" id="SSF161111">
    <property type="entry name" value="Cation efflux protein transmembrane domain-like"/>
    <property type="match status" value="1"/>
</dbReference>
<comment type="subcellular location">
    <subcellularLocation>
        <location evidence="1">Membrane</location>
        <topology evidence="1">Multi-pass membrane protein</topology>
    </subcellularLocation>
</comment>
<accession>A0A6J4NFZ3</accession>
<evidence type="ECO:0000259" key="9">
    <source>
        <dbReference type="Pfam" id="PF01545"/>
    </source>
</evidence>
<feature type="domain" description="Cation efflux protein cytoplasmic" evidence="10">
    <location>
        <begin position="213"/>
        <end position="292"/>
    </location>
</feature>
<protein>
    <submittedName>
        <fullName evidence="11">Cobalt-zinc-cadmium resistance protein CzcD</fullName>
    </submittedName>
</protein>
<dbReference type="GO" id="GO:0005385">
    <property type="term" value="F:zinc ion transmembrane transporter activity"/>
    <property type="evidence" value="ECO:0007669"/>
    <property type="project" value="TreeGrafter"/>
</dbReference>
<dbReference type="AlphaFoldDB" id="A0A6J4NFZ3"/>
<sequence length="305" mass="31388">MTHGHDHGASAGQHRGALLTALAITTAVLVTGVVGAALTGSLALLADAGHALTDAGGLLVAVVAATLALRPATARRTWGLRRAEVLGATLQAAVLLAVGLVVVVEGVRRLVDPPPVLTGGMVVYGVVGLVGNLAAFAVLRRAGAGSLNLRAATLEVAVDGIGSLGVLLAALVIATTGWLQADAVVSLLIGALIVPRTVLLLRETVDVLLESTPRGLDLDEVREHLLRLPHVLGVHDLHATSVASDLPVLTAHVVLDESCFNDGHAPAMLDDLQRCASQHFPVRVVHSTFQLESAAHADHEHEVHA</sequence>
<organism evidence="11">
    <name type="scientific">uncultured Quadrisphaera sp</name>
    <dbReference type="NCBI Taxonomy" id="904978"/>
    <lineage>
        <taxon>Bacteria</taxon>
        <taxon>Bacillati</taxon>
        <taxon>Actinomycetota</taxon>
        <taxon>Actinomycetes</taxon>
        <taxon>Kineosporiales</taxon>
        <taxon>Kineosporiaceae</taxon>
        <taxon>Quadrisphaera</taxon>
        <taxon>environmental samples</taxon>
    </lineage>
</organism>
<dbReference type="PANTHER" id="PTHR11562:SF17">
    <property type="entry name" value="RE54080P-RELATED"/>
    <property type="match status" value="1"/>
</dbReference>